<dbReference type="Pfam" id="PF12760">
    <property type="entry name" value="Zn_ribbon_IS1595"/>
    <property type="match status" value="1"/>
</dbReference>
<protein>
    <submittedName>
        <fullName evidence="2">IS1595 family transposase</fullName>
    </submittedName>
</protein>
<comment type="caution">
    <text evidence="2">The sequence shown here is derived from an EMBL/GenBank/DDBJ whole genome shotgun (WGS) entry which is preliminary data.</text>
</comment>
<name>A0A2W5SUA8_ANCNO</name>
<proteinExistence type="predicted"/>
<dbReference type="AlphaFoldDB" id="A0A2W5SUA8"/>
<dbReference type="NCBIfam" id="NF033547">
    <property type="entry name" value="transpos_IS1595"/>
    <property type="match status" value="1"/>
</dbReference>
<sequence>MAQHFLLSAASRTLSLKAIFSEGEDAAHQRFCRLRWLETDGAPICPLCGCVDIYRLTTRRRFKCAACYRQFSVTSGTIFASRKLTFVDLLGAICLFVNASKGLSAVQLSRDLDVQHKTAFVLMHKLREAMVAETREAHLSGTVEVDGAAFGGHVRPANRREDRVDRRRLDNRSSKRRVVIVLRQRQGRTITRTFLREAQGVGFARERIAPGSTVAADEVAHWDLLEPEFSMQRINHSEAYSRDGAHTNLAESFFSRLRRMIGGQHLRVEGRYLDAYATHAAWLEDHRDESNGRLADRLIQGALAVPVSRAWKGYWQRRAA</sequence>
<gene>
    <name evidence="2" type="ORF">DI549_09255</name>
</gene>
<dbReference type="InterPro" id="IPR024445">
    <property type="entry name" value="Tnp_ISXO2-like"/>
</dbReference>
<feature type="domain" description="ISXO2-like transposase" evidence="1">
    <location>
        <begin position="138"/>
        <end position="285"/>
    </location>
</feature>
<organism evidence="2 3">
    <name type="scientific">Ancylobacter novellus</name>
    <name type="common">Thiobacillus novellus</name>
    <dbReference type="NCBI Taxonomy" id="921"/>
    <lineage>
        <taxon>Bacteria</taxon>
        <taxon>Pseudomonadati</taxon>
        <taxon>Pseudomonadota</taxon>
        <taxon>Alphaproteobacteria</taxon>
        <taxon>Hyphomicrobiales</taxon>
        <taxon>Xanthobacteraceae</taxon>
        <taxon>Ancylobacter</taxon>
    </lineage>
</organism>
<accession>A0A2W5SUA8</accession>
<dbReference type="InterPro" id="IPR024442">
    <property type="entry name" value="Transposase_Zn_ribbon"/>
</dbReference>
<dbReference type="EMBL" id="QFQD01000024">
    <property type="protein sequence ID" value="PZQ83063.1"/>
    <property type="molecule type" value="Genomic_DNA"/>
</dbReference>
<evidence type="ECO:0000259" key="1">
    <source>
        <dbReference type="SMART" id="SM01126"/>
    </source>
</evidence>
<reference evidence="2 3" key="1">
    <citation type="submission" date="2017-08" db="EMBL/GenBank/DDBJ databases">
        <title>Infants hospitalized years apart are colonized by the same room-sourced microbial strains.</title>
        <authorList>
            <person name="Brooks B."/>
            <person name="Olm M.R."/>
            <person name="Firek B.A."/>
            <person name="Baker R."/>
            <person name="Thomas B.C."/>
            <person name="Morowitz M.J."/>
            <person name="Banfield J.F."/>
        </authorList>
    </citation>
    <scope>NUCLEOTIDE SEQUENCE [LARGE SCALE GENOMIC DNA]</scope>
    <source>
        <strain evidence="2">S2_005_001_R2_27</strain>
    </source>
</reference>
<evidence type="ECO:0000313" key="2">
    <source>
        <dbReference type="EMBL" id="PZQ83063.1"/>
    </source>
</evidence>
<evidence type="ECO:0000313" key="3">
    <source>
        <dbReference type="Proteomes" id="UP000248887"/>
    </source>
</evidence>
<dbReference type="Proteomes" id="UP000248887">
    <property type="component" value="Unassembled WGS sequence"/>
</dbReference>
<dbReference type="Pfam" id="PF12762">
    <property type="entry name" value="DDE_Tnp_IS1595"/>
    <property type="match status" value="1"/>
</dbReference>
<dbReference type="SMART" id="SM01126">
    <property type="entry name" value="DDE_Tnp_IS1595"/>
    <property type="match status" value="1"/>
</dbReference>